<evidence type="ECO:0000313" key="1">
    <source>
        <dbReference type="EMBL" id="KAI6093337.1"/>
    </source>
</evidence>
<dbReference type="Proteomes" id="UP001497680">
    <property type="component" value="Unassembled WGS sequence"/>
</dbReference>
<evidence type="ECO:0000313" key="2">
    <source>
        <dbReference type="Proteomes" id="UP001497680"/>
    </source>
</evidence>
<accession>A0ACC0DKN5</accession>
<sequence length="109" mass="12447">MVGGMLHRVGLVFICAVTAVRTKGPRHRLSRQGRDARSPHERRLEYVNQLHSMVLRCALCVYMRVLRRQGQRNNGLPPWIWCVGTHAYHTLVVAAVGWYVNGRGRWTAG</sequence>
<name>A0ACC0DKN5_9PEZI</name>
<comment type="caution">
    <text evidence="1">The sequence shown here is derived from an EMBL/GenBank/DDBJ whole genome shotgun (WGS) entry which is preliminary data.</text>
</comment>
<proteinExistence type="predicted"/>
<gene>
    <name evidence="1" type="ORF">F4821DRAFT_222738</name>
</gene>
<reference evidence="1 2" key="1">
    <citation type="journal article" date="2022" name="New Phytol.">
        <title>Ecological generalism drives hyperdiversity of secondary metabolite gene clusters in xylarialean endophytes.</title>
        <authorList>
            <person name="Franco M.E.E."/>
            <person name="Wisecaver J.H."/>
            <person name="Arnold A.E."/>
            <person name="Ju Y.M."/>
            <person name="Slot J.C."/>
            <person name="Ahrendt S."/>
            <person name="Moore L.P."/>
            <person name="Eastman K.E."/>
            <person name="Scott K."/>
            <person name="Konkel Z."/>
            <person name="Mondo S.J."/>
            <person name="Kuo A."/>
            <person name="Hayes R.D."/>
            <person name="Haridas S."/>
            <person name="Andreopoulos B."/>
            <person name="Riley R."/>
            <person name="LaButti K."/>
            <person name="Pangilinan J."/>
            <person name="Lipzen A."/>
            <person name="Amirebrahimi M."/>
            <person name="Yan J."/>
            <person name="Adam C."/>
            <person name="Keymanesh K."/>
            <person name="Ng V."/>
            <person name="Louie K."/>
            <person name="Northen T."/>
            <person name="Drula E."/>
            <person name="Henrissat B."/>
            <person name="Hsieh H.M."/>
            <person name="Youens-Clark K."/>
            <person name="Lutzoni F."/>
            <person name="Miadlikowska J."/>
            <person name="Eastwood D.C."/>
            <person name="Hamelin R.C."/>
            <person name="Grigoriev I.V."/>
            <person name="U'Ren J.M."/>
        </authorList>
    </citation>
    <scope>NUCLEOTIDE SEQUENCE [LARGE SCALE GENOMIC DNA]</scope>
    <source>
        <strain evidence="1 2">ER1909</strain>
    </source>
</reference>
<organism evidence="1 2">
    <name type="scientific">Hypoxylon rubiginosum</name>
    <dbReference type="NCBI Taxonomy" id="110542"/>
    <lineage>
        <taxon>Eukaryota</taxon>
        <taxon>Fungi</taxon>
        <taxon>Dikarya</taxon>
        <taxon>Ascomycota</taxon>
        <taxon>Pezizomycotina</taxon>
        <taxon>Sordariomycetes</taxon>
        <taxon>Xylariomycetidae</taxon>
        <taxon>Xylariales</taxon>
        <taxon>Hypoxylaceae</taxon>
        <taxon>Hypoxylon</taxon>
    </lineage>
</organism>
<protein>
    <submittedName>
        <fullName evidence="1">Uncharacterized protein</fullName>
    </submittedName>
</protein>
<keyword evidence="2" id="KW-1185">Reference proteome</keyword>
<dbReference type="EMBL" id="MU394281">
    <property type="protein sequence ID" value="KAI6093337.1"/>
    <property type="molecule type" value="Genomic_DNA"/>
</dbReference>